<organism evidence="1 2">
    <name type="scientific">Mythimna loreyi</name>
    <dbReference type="NCBI Taxonomy" id="667449"/>
    <lineage>
        <taxon>Eukaryota</taxon>
        <taxon>Metazoa</taxon>
        <taxon>Ecdysozoa</taxon>
        <taxon>Arthropoda</taxon>
        <taxon>Hexapoda</taxon>
        <taxon>Insecta</taxon>
        <taxon>Pterygota</taxon>
        <taxon>Neoptera</taxon>
        <taxon>Endopterygota</taxon>
        <taxon>Lepidoptera</taxon>
        <taxon>Glossata</taxon>
        <taxon>Ditrysia</taxon>
        <taxon>Noctuoidea</taxon>
        <taxon>Noctuidae</taxon>
        <taxon>Noctuinae</taxon>
        <taxon>Hadenini</taxon>
        <taxon>Mythimna</taxon>
    </lineage>
</organism>
<reference evidence="1" key="1">
    <citation type="submission" date="2023-03" db="EMBL/GenBank/DDBJ databases">
        <title>Chromosome-level genomes of two armyworms, Mythimna separata and Mythimna loreyi, provide insights into the biosynthesis and reception of sex pheromones.</title>
        <authorList>
            <person name="Zhao H."/>
        </authorList>
    </citation>
    <scope>NUCLEOTIDE SEQUENCE</scope>
    <source>
        <strain evidence="1">BeijingLab</strain>
    </source>
</reference>
<dbReference type="EMBL" id="CM056784">
    <property type="protein sequence ID" value="KAJ8724568.1"/>
    <property type="molecule type" value="Genomic_DNA"/>
</dbReference>
<protein>
    <submittedName>
        <fullName evidence="1">Uncharacterized protein</fullName>
    </submittedName>
</protein>
<keyword evidence="2" id="KW-1185">Reference proteome</keyword>
<sequence length="122" mass="14213">MIWVEENGKSVKKLKKPLYEDLDRLVVRSDVDEEAPHWSNQNPPQLMFIKRGGGTVLLYSNHQFVLKKRNKSGTQCWECVNRRKKKCAGKVTLHGSDIIQEKKHTCLEDTPIQLANIMKYYL</sequence>
<comment type="caution">
    <text evidence="1">The sequence shown here is derived from an EMBL/GenBank/DDBJ whole genome shotgun (WGS) entry which is preliminary data.</text>
</comment>
<accession>A0ACC2QSD9</accession>
<proteinExistence type="predicted"/>
<evidence type="ECO:0000313" key="1">
    <source>
        <dbReference type="EMBL" id="KAJ8724568.1"/>
    </source>
</evidence>
<dbReference type="Proteomes" id="UP001231649">
    <property type="component" value="Chromosome 8"/>
</dbReference>
<gene>
    <name evidence="1" type="ORF">PYW08_016042</name>
</gene>
<evidence type="ECO:0000313" key="2">
    <source>
        <dbReference type="Proteomes" id="UP001231649"/>
    </source>
</evidence>
<name>A0ACC2QSD9_9NEOP</name>